<feature type="repeat" description="PPR" evidence="2">
    <location>
        <begin position="543"/>
        <end position="577"/>
    </location>
</feature>
<dbReference type="PANTHER" id="PTHR47940:SF1">
    <property type="entry name" value="PROTEIN LOW PHOTOSYNTHETIC EFFICIENCY 1, CHLOROPLASTIC"/>
    <property type="match status" value="1"/>
</dbReference>
<feature type="repeat" description="PPR" evidence="2">
    <location>
        <begin position="199"/>
        <end position="233"/>
    </location>
</feature>
<accession>A0A2I0VEQ8</accession>
<keyword evidence="5" id="KW-0812">Transmembrane</keyword>
<evidence type="ECO:0000256" key="2">
    <source>
        <dbReference type="PROSITE-ProRule" id="PRU00708"/>
    </source>
</evidence>
<feature type="region of interest" description="Disordered" evidence="4">
    <location>
        <begin position="1426"/>
        <end position="1484"/>
    </location>
</feature>
<dbReference type="InterPro" id="IPR015425">
    <property type="entry name" value="FH2_Formin"/>
</dbReference>
<dbReference type="InterPro" id="IPR033443">
    <property type="entry name" value="PROP1-like_PPR_dom"/>
</dbReference>
<gene>
    <name evidence="7" type="ORF">MA16_Dca016039</name>
</gene>
<feature type="repeat" description="PPR" evidence="2">
    <location>
        <begin position="234"/>
        <end position="268"/>
    </location>
</feature>
<reference evidence="7 8" key="2">
    <citation type="journal article" date="2017" name="Nature">
        <title>The Apostasia genome and the evolution of orchids.</title>
        <authorList>
            <person name="Zhang G.Q."/>
            <person name="Liu K.W."/>
            <person name="Li Z."/>
            <person name="Lohaus R."/>
            <person name="Hsiao Y.Y."/>
            <person name="Niu S.C."/>
            <person name="Wang J.Y."/>
            <person name="Lin Y.C."/>
            <person name="Xu Q."/>
            <person name="Chen L.J."/>
            <person name="Yoshida K."/>
            <person name="Fujiwara S."/>
            <person name="Wang Z.W."/>
            <person name="Zhang Y.Q."/>
            <person name="Mitsuda N."/>
            <person name="Wang M."/>
            <person name="Liu G.H."/>
            <person name="Pecoraro L."/>
            <person name="Huang H.X."/>
            <person name="Xiao X.J."/>
            <person name="Lin M."/>
            <person name="Wu X.Y."/>
            <person name="Wu W.L."/>
            <person name="Chen Y.Y."/>
            <person name="Chang S.B."/>
            <person name="Sakamoto S."/>
            <person name="Ohme-Takagi M."/>
            <person name="Yagi M."/>
            <person name="Zeng S.J."/>
            <person name="Shen C.Y."/>
            <person name="Yeh C.M."/>
            <person name="Luo Y.B."/>
            <person name="Tsai W.C."/>
            <person name="Van de Peer Y."/>
            <person name="Liu Z.J."/>
        </authorList>
    </citation>
    <scope>NUCLEOTIDE SEQUENCE [LARGE SCALE GENOMIC DNA]</scope>
    <source>
        <tissue evidence="7">The whole plant</tissue>
    </source>
</reference>
<dbReference type="PROSITE" id="PS51444">
    <property type="entry name" value="FH2"/>
    <property type="match status" value="1"/>
</dbReference>
<dbReference type="Gene3D" id="1.20.58.2220">
    <property type="entry name" value="Formin, FH2 domain"/>
    <property type="match status" value="1"/>
</dbReference>
<dbReference type="Pfam" id="PF13812">
    <property type="entry name" value="PPR_3"/>
    <property type="match status" value="1"/>
</dbReference>
<dbReference type="NCBIfam" id="TIGR00756">
    <property type="entry name" value="PPR"/>
    <property type="match status" value="6"/>
</dbReference>
<feature type="repeat" description="PPR" evidence="2">
    <location>
        <begin position="613"/>
        <end position="647"/>
    </location>
</feature>
<organism evidence="7 8">
    <name type="scientific">Dendrobium catenatum</name>
    <dbReference type="NCBI Taxonomy" id="906689"/>
    <lineage>
        <taxon>Eukaryota</taxon>
        <taxon>Viridiplantae</taxon>
        <taxon>Streptophyta</taxon>
        <taxon>Embryophyta</taxon>
        <taxon>Tracheophyta</taxon>
        <taxon>Spermatophyta</taxon>
        <taxon>Magnoliopsida</taxon>
        <taxon>Liliopsida</taxon>
        <taxon>Asparagales</taxon>
        <taxon>Orchidaceae</taxon>
        <taxon>Epidendroideae</taxon>
        <taxon>Malaxideae</taxon>
        <taxon>Dendrobiinae</taxon>
        <taxon>Dendrobium</taxon>
    </lineage>
</organism>
<dbReference type="SMART" id="SM00498">
    <property type="entry name" value="FH2"/>
    <property type="match status" value="1"/>
</dbReference>
<feature type="compositionally biased region" description="Pro residues" evidence="4">
    <location>
        <begin position="946"/>
        <end position="986"/>
    </location>
</feature>
<keyword evidence="5" id="KW-1133">Transmembrane helix</keyword>
<dbReference type="Proteomes" id="UP000233837">
    <property type="component" value="Unassembled WGS sequence"/>
</dbReference>
<dbReference type="InterPro" id="IPR042201">
    <property type="entry name" value="FH2_Formin_sf"/>
</dbReference>
<evidence type="ECO:0000256" key="5">
    <source>
        <dbReference type="SAM" id="Phobius"/>
    </source>
</evidence>
<feature type="region of interest" description="Disordered" evidence="4">
    <location>
        <begin position="902"/>
        <end position="1016"/>
    </location>
</feature>
<evidence type="ECO:0000256" key="4">
    <source>
        <dbReference type="SAM" id="MobiDB-lite"/>
    </source>
</evidence>
<evidence type="ECO:0000259" key="6">
    <source>
        <dbReference type="PROSITE" id="PS51444"/>
    </source>
</evidence>
<dbReference type="InterPro" id="IPR002885">
    <property type="entry name" value="PPR_rpt"/>
</dbReference>
<feature type="repeat" description="PPR" evidence="2">
    <location>
        <begin position="473"/>
        <end position="507"/>
    </location>
</feature>
<evidence type="ECO:0000256" key="3">
    <source>
        <dbReference type="RuleBase" id="RU361260"/>
    </source>
</evidence>
<feature type="repeat" description="PPR" evidence="2">
    <location>
        <begin position="578"/>
        <end position="612"/>
    </location>
</feature>
<dbReference type="EMBL" id="KZ503723">
    <property type="protein sequence ID" value="PKU61843.1"/>
    <property type="molecule type" value="Genomic_DNA"/>
</dbReference>
<evidence type="ECO:0000313" key="8">
    <source>
        <dbReference type="Proteomes" id="UP000233837"/>
    </source>
</evidence>
<keyword evidence="1" id="KW-0677">Repeat</keyword>
<dbReference type="PANTHER" id="PTHR47940">
    <property type="entry name" value="OS12G0283900 PROTEIN"/>
    <property type="match status" value="1"/>
</dbReference>
<keyword evidence="8" id="KW-1185">Reference proteome</keyword>
<dbReference type="InterPro" id="IPR011990">
    <property type="entry name" value="TPR-like_helical_dom_sf"/>
</dbReference>
<dbReference type="SUPFAM" id="SSF101447">
    <property type="entry name" value="Formin homology 2 domain (FH2 domain)"/>
    <property type="match status" value="1"/>
</dbReference>
<dbReference type="Pfam" id="PF02181">
    <property type="entry name" value="FH2"/>
    <property type="match status" value="1"/>
</dbReference>
<comment type="similarity">
    <text evidence="3">Belongs to the formin-like family.</text>
</comment>
<reference evidence="7 8" key="1">
    <citation type="journal article" date="2016" name="Sci. Rep.">
        <title>The Dendrobium catenatum Lindl. genome sequence provides insights into polysaccharide synthase, floral development and adaptive evolution.</title>
        <authorList>
            <person name="Zhang G.Q."/>
            <person name="Xu Q."/>
            <person name="Bian C."/>
            <person name="Tsai W.C."/>
            <person name="Yeh C.M."/>
            <person name="Liu K.W."/>
            <person name="Yoshida K."/>
            <person name="Zhang L.S."/>
            <person name="Chang S.B."/>
            <person name="Chen F."/>
            <person name="Shi Y."/>
            <person name="Su Y.Y."/>
            <person name="Zhang Y.Q."/>
            <person name="Chen L.J."/>
            <person name="Yin Y."/>
            <person name="Lin M."/>
            <person name="Huang H."/>
            <person name="Deng H."/>
            <person name="Wang Z.W."/>
            <person name="Zhu S.L."/>
            <person name="Zhao X."/>
            <person name="Deng C."/>
            <person name="Niu S.C."/>
            <person name="Huang J."/>
            <person name="Wang M."/>
            <person name="Liu G.H."/>
            <person name="Yang H.J."/>
            <person name="Xiao X.J."/>
            <person name="Hsiao Y.Y."/>
            <person name="Wu W.L."/>
            <person name="Chen Y.Y."/>
            <person name="Mitsuda N."/>
            <person name="Ohme-Takagi M."/>
            <person name="Luo Y.B."/>
            <person name="Van de Peer Y."/>
            <person name="Liu Z.J."/>
        </authorList>
    </citation>
    <scope>NUCLEOTIDE SEQUENCE [LARGE SCALE GENOMIC DNA]</scope>
    <source>
        <tissue evidence="7">The whole plant</tissue>
    </source>
</reference>
<sequence>MQYFCCFSPKGAILAAPNLDSDLGHPHIFGRRKKRSGLGDSFGNFHSARIQIQILKRGLVSNHCKLRYYGPKKNSFYRPSALSLASFHDPQGSENKNEDEEIDYIVDPPESKEENFQRDRVVFVEKERVDVRALAGKLCDVKTAVDVDEVLKDYKTLPLPVYSSIIRGFGLDKRVDPAFAVFEWLKMKGKDSGGIISPNLFIYNSLLGALKQVAQFEKIDEVMEEMKSQGIVPNIVTYNTLMSAYIDQGQPQKALDVLDEIGRNGISPSPATYSSVLLICRKMDDAIGAIGYFVKFREEYGKVYMVKDPNNDWKTEFTKLENFAIRICYLVMRHHLVNEENAATNVFKILSEMDKARLRPGRVECERLIWACTQERHYNVARELYQRIREMESEISLSVCNHVIWLMGKAKKWWAALEIYEDLLDKGPEPNNLSYELIMSHFNILLSAAKKKGIWRWGVRLINKMLDKGLRPGIKEWNAVLVACSKASEASAAVQIFRRMVEQGERPTVLSYGALLSAMEKAKLYDEALRVWEHMCKVGVKPNLHAYTILVSVYIGNGMPEMVDSAIKEMRLSKLEPNIITFNAIITGCARNRLSGAAFEWFHRMKVQNIKPNEITYEMLIESLSKDGKPRLAYEMYLRAINEGLHLSSKAYDAVLESSQAFGTNMDMNALGDRPQEKKRIVRIRKDLSELCDLEDLDRTVERAEERVGVVREKNGHGEALQGSIVEMVVLFGPNCQGYWVCSIFANPIKIPSFHMNSNVRPWLPPSLLLLLLFCSLFPLSFSSPILRHLLQSDPPANATSHPAKKSDAGKIAAAVLITAAVSFSLSALLFFSIHRFFTKRRKSEPQMYLTNPMPPFHRSKFDRNLRSVAVDDSALDVFYWRSINEPVPKRCYQCNSLLKRSSDEEDDLPPAEKNRRRLRKDDRGSQEIPLLPSEIALDSVKGVGEPPPPQPPPPPPPPPPTVKPPPPPPPALPSRKGPAPPPPPAARKGGGPPVPAGFSRPPPVPEGVKDRPRFKPLHWDKVTPANAGHSMVWDKFTDGSTGFDDDLLESLFGYVPSNRPRQPSAASVLIPNPSPAQIRLLDPRKSQNTAIILRTLAVSRQDILDALLDGNGLDLDTLEKLSRIPLTAEEQSLILSFSGDPSHLADAESFLFHILKSVPSAFPRVSALHFRSSVYEPEILLLKESLKTLDLACKELRTRPLFIKLLEAILKAGNRMNAGTARGNAQAFDLIALRKISDVKSTDGKTNLLHFVVEEVVRSEGKRCAAMNRSQSIRRPAEQESYRQDREEREKEYIVLGLPIIAGLSTEFANVKKAAAIDQDALAGGPASLEVRLAEIQKLVGSWKGEEGGFVIEMIEFVEAAAREIEKVKEEHGMVMEKVRRTTEYYQPGASKDKATQPLQLFVIVRDFLAMVDQACVDITKNLQKKPPTAKPAEKGGSNPAAKMTEASSVREERITTRFPNLPARFMSDMSVSSSDSEDEDEF</sequence>
<feature type="compositionally biased region" description="Pro residues" evidence="4">
    <location>
        <begin position="993"/>
        <end position="1006"/>
    </location>
</feature>
<proteinExistence type="inferred from homology"/>
<feature type="transmembrane region" description="Helical" evidence="5">
    <location>
        <begin position="763"/>
        <end position="782"/>
    </location>
</feature>
<dbReference type="PROSITE" id="PS51375">
    <property type="entry name" value="PPR"/>
    <property type="match status" value="7"/>
</dbReference>
<dbReference type="InterPro" id="IPR053343">
    <property type="entry name" value="PSII_mRNA-binding_protein"/>
</dbReference>
<feature type="domain" description="FH2" evidence="6">
    <location>
        <begin position="1005"/>
        <end position="1439"/>
    </location>
</feature>
<name>A0A2I0VEQ8_9ASPA</name>
<feature type="transmembrane region" description="Helical" evidence="5">
    <location>
        <begin position="812"/>
        <end position="834"/>
    </location>
</feature>
<evidence type="ECO:0000256" key="1">
    <source>
        <dbReference type="ARBA" id="ARBA00022737"/>
    </source>
</evidence>
<protein>
    <recommendedName>
        <fullName evidence="3">Formin-like protein</fullName>
    </recommendedName>
</protein>
<keyword evidence="5" id="KW-0472">Membrane</keyword>
<evidence type="ECO:0000313" key="7">
    <source>
        <dbReference type="EMBL" id="PKU61843.1"/>
    </source>
</evidence>
<dbReference type="Gene3D" id="1.25.40.10">
    <property type="entry name" value="Tetratricopeptide repeat domain"/>
    <property type="match status" value="4"/>
</dbReference>
<dbReference type="Pfam" id="PF17177">
    <property type="entry name" value="PPR_long"/>
    <property type="match status" value="1"/>
</dbReference>
<feature type="repeat" description="PPR" evidence="2">
    <location>
        <begin position="508"/>
        <end position="542"/>
    </location>
</feature>
<dbReference type="Pfam" id="PF13041">
    <property type="entry name" value="PPR_2"/>
    <property type="match status" value="1"/>
</dbReference>